<dbReference type="PROSITE" id="PS00028">
    <property type="entry name" value="ZINC_FINGER_C2H2_1"/>
    <property type="match status" value="1"/>
</dbReference>
<keyword evidence="4 5" id="KW-0067">ATP-binding</keyword>
<dbReference type="Gene3D" id="1.10.20.140">
    <property type="match status" value="1"/>
</dbReference>
<sequence>MLRQVVSNMKLPLVVILGATGSGKTKLSIDLAKKFGGEILGADSIQIYKGMDIISAKPTVEERAEAPHHLVDILEPHETCTVLDYRNKALKIIDHLFDQKKIPIIVGGTNYYIESLLWKILVDDPNSKRKFEPGRSNKDYELPSEELHKKLKDLDPKMANRLHPNNKRKIIRSLEILEQKGMLHSEILNEQQKSEGGSAHGGGLRFSDVVIFWLQWDKPVLDERINSRVDAMMENGLVEELLDFHREYNKRRLQDGSDPDYTRGIFQMIGLKEFHEYLLLDECQRDSDEGKLLLQKGLDSLKMVTRRYARKQCRWINNRLLGDTGRTVPPVYGLTTDDLGKWQEDITDPAVGIIQSVIDGTECPCNPLRKISTQSTPNSQDETHFCEDCQRVFVGQHQWKKHLHSGRHKRAKDRTQRLMREKEEQSCAK</sequence>
<keyword evidence="2 5" id="KW-0808">Transferase</keyword>
<evidence type="ECO:0000256" key="1">
    <source>
        <dbReference type="ARBA" id="ARBA00005842"/>
    </source>
</evidence>
<feature type="compositionally biased region" description="Basic and acidic residues" evidence="6">
    <location>
        <begin position="413"/>
        <end position="429"/>
    </location>
</feature>
<dbReference type="InterPro" id="IPR013087">
    <property type="entry name" value="Znf_C2H2_type"/>
</dbReference>
<evidence type="ECO:0000256" key="2">
    <source>
        <dbReference type="ARBA" id="ARBA00022679"/>
    </source>
</evidence>
<keyword evidence="3 5" id="KW-0547">Nucleotide-binding</keyword>
<evidence type="ECO:0000313" key="8">
    <source>
        <dbReference type="Proteomes" id="UP000695000"/>
    </source>
</evidence>
<dbReference type="InterPro" id="IPR039657">
    <property type="entry name" value="Dimethylallyltransferase"/>
</dbReference>
<accession>A0ABM1ML16</accession>
<dbReference type="HAMAP" id="MF_00185">
    <property type="entry name" value="IPP_trans"/>
    <property type="match status" value="1"/>
</dbReference>
<evidence type="ECO:0000256" key="5">
    <source>
        <dbReference type="RuleBase" id="RU003785"/>
    </source>
</evidence>
<dbReference type="Gene3D" id="3.40.50.300">
    <property type="entry name" value="P-loop containing nucleotide triphosphate hydrolases"/>
    <property type="match status" value="1"/>
</dbReference>
<evidence type="ECO:0000256" key="3">
    <source>
        <dbReference type="ARBA" id="ARBA00022741"/>
    </source>
</evidence>
<feature type="region of interest" description="Disordered" evidence="6">
    <location>
        <begin position="403"/>
        <end position="429"/>
    </location>
</feature>
<dbReference type="Proteomes" id="UP000695000">
    <property type="component" value="Unplaced"/>
</dbReference>
<evidence type="ECO:0000256" key="4">
    <source>
        <dbReference type="ARBA" id="ARBA00022840"/>
    </source>
</evidence>
<dbReference type="GeneID" id="108561706"/>
<dbReference type="PANTHER" id="PTHR11088:SF89">
    <property type="entry name" value="TRNA DIMETHYLALLYLTRANSFERASE"/>
    <property type="match status" value="1"/>
</dbReference>
<organism evidence="8 9">
    <name type="scientific">Nicrophorus vespilloides</name>
    <name type="common">Boreal carrion beetle</name>
    <dbReference type="NCBI Taxonomy" id="110193"/>
    <lineage>
        <taxon>Eukaryota</taxon>
        <taxon>Metazoa</taxon>
        <taxon>Ecdysozoa</taxon>
        <taxon>Arthropoda</taxon>
        <taxon>Hexapoda</taxon>
        <taxon>Insecta</taxon>
        <taxon>Pterygota</taxon>
        <taxon>Neoptera</taxon>
        <taxon>Endopterygota</taxon>
        <taxon>Coleoptera</taxon>
        <taxon>Polyphaga</taxon>
        <taxon>Staphyliniformia</taxon>
        <taxon>Silphidae</taxon>
        <taxon>Nicrophorinae</taxon>
        <taxon>Nicrophorus</taxon>
    </lineage>
</organism>
<dbReference type="Pfam" id="PF01715">
    <property type="entry name" value="IPPT"/>
    <property type="match status" value="1"/>
</dbReference>
<dbReference type="RefSeq" id="XP_017775266.1">
    <property type="nucleotide sequence ID" value="XM_017919777.1"/>
</dbReference>
<gene>
    <name evidence="9" type="primary">LOC108561706</name>
</gene>
<dbReference type="PANTHER" id="PTHR11088">
    <property type="entry name" value="TRNA DIMETHYLALLYLTRANSFERASE"/>
    <property type="match status" value="1"/>
</dbReference>
<keyword evidence="8" id="KW-1185">Reference proteome</keyword>
<name>A0ABM1ML16_NICVS</name>
<proteinExistence type="inferred from homology"/>
<evidence type="ECO:0000256" key="6">
    <source>
        <dbReference type="SAM" id="MobiDB-lite"/>
    </source>
</evidence>
<dbReference type="SUPFAM" id="SSF57667">
    <property type="entry name" value="beta-beta-alpha zinc fingers"/>
    <property type="match status" value="1"/>
</dbReference>
<evidence type="ECO:0000259" key="7">
    <source>
        <dbReference type="PROSITE" id="PS00028"/>
    </source>
</evidence>
<dbReference type="InterPro" id="IPR036236">
    <property type="entry name" value="Znf_C2H2_sf"/>
</dbReference>
<reference evidence="9" key="1">
    <citation type="submission" date="2025-08" db="UniProtKB">
        <authorList>
            <consortium name="RefSeq"/>
        </authorList>
    </citation>
    <scope>IDENTIFICATION</scope>
    <source>
        <tissue evidence="9">Whole Larva</tissue>
    </source>
</reference>
<dbReference type="SUPFAM" id="SSF52540">
    <property type="entry name" value="P-loop containing nucleoside triphosphate hydrolases"/>
    <property type="match status" value="2"/>
</dbReference>
<comment type="similarity">
    <text evidence="1 5">Belongs to the IPP transferase family.</text>
</comment>
<dbReference type="InterPro" id="IPR027417">
    <property type="entry name" value="P-loop_NTPase"/>
</dbReference>
<feature type="compositionally biased region" description="Basic residues" evidence="6">
    <location>
        <begin position="403"/>
        <end position="412"/>
    </location>
</feature>
<dbReference type="NCBIfam" id="TIGR00174">
    <property type="entry name" value="miaA"/>
    <property type="match status" value="1"/>
</dbReference>
<protein>
    <submittedName>
        <fullName evidence="9">tRNA dimethylallyltransferase, mitochondrial</fullName>
    </submittedName>
</protein>
<feature type="domain" description="C2H2-type" evidence="7">
    <location>
        <begin position="386"/>
        <end position="408"/>
    </location>
</feature>
<evidence type="ECO:0000313" key="9">
    <source>
        <dbReference type="RefSeq" id="XP_017775266.1"/>
    </source>
</evidence>
<dbReference type="InterPro" id="IPR018022">
    <property type="entry name" value="IPT"/>
</dbReference>